<dbReference type="OrthoDB" id="9812435at2"/>
<sequence>MNKFKAMTTFVCIADRGSLSAAADAMGASLPTVVRVLAALEADLGVRLFNRTTRHIALTTEGQGYLESCRNLLAAVEEAEQALRNEAGEPAGRLTITAPVLFGQMHVAPAVIDFVRRHDKVRCGLILADRMINLHEERVDVGVRIGPLEDSTLIAHQVGKVRRMVVASPDYLADRLPTHPRHLLDANCIDFSGAGHPWWSFEENGRGFAVPVTGNLEFNQVAPAIDACVAGIGFGMFLSYQVANHVTEGRLRIVLAEFEPPPRPVSVIHPHARPLPARTRAFVDWITAALRAKLGAAWDYASA</sequence>
<dbReference type="InterPro" id="IPR036390">
    <property type="entry name" value="WH_DNA-bd_sf"/>
</dbReference>
<evidence type="ECO:0000256" key="3">
    <source>
        <dbReference type="ARBA" id="ARBA00023125"/>
    </source>
</evidence>
<dbReference type="GO" id="GO:0003700">
    <property type="term" value="F:DNA-binding transcription factor activity"/>
    <property type="evidence" value="ECO:0007669"/>
    <property type="project" value="InterPro"/>
</dbReference>
<evidence type="ECO:0000256" key="1">
    <source>
        <dbReference type="ARBA" id="ARBA00009437"/>
    </source>
</evidence>
<dbReference type="Gene3D" id="3.40.190.290">
    <property type="match status" value="1"/>
</dbReference>
<evidence type="ECO:0000313" key="6">
    <source>
        <dbReference type="EMBL" id="EWY42444.1"/>
    </source>
</evidence>
<dbReference type="GO" id="GO:0006351">
    <property type="term" value="P:DNA-templated transcription"/>
    <property type="evidence" value="ECO:0007669"/>
    <property type="project" value="TreeGrafter"/>
</dbReference>
<comment type="caution">
    <text evidence="6">The sequence shown here is derived from an EMBL/GenBank/DDBJ whole genome shotgun (WGS) entry which is preliminary data.</text>
</comment>
<dbReference type="InterPro" id="IPR058163">
    <property type="entry name" value="LysR-type_TF_proteobact-type"/>
</dbReference>
<keyword evidence="3" id="KW-0238">DNA-binding</keyword>
<reference evidence="6 7" key="1">
    <citation type="submission" date="2013-08" db="EMBL/GenBank/DDBJ databases">
        <title>The genome sequence of Skermanella stibiiresistens.</title>
        <authorList>
            <person name="Zhu W."/>
            <person name="Wang G."/>
        </authorList>
    </citation>
    <scope>NUCLEOTIDE SEQUENCE [LARGE SCALE GENOMIC DNA]</scope>
    <source>
        <strain evidence="6 7">SB22</strain>
    </source>
</reference>
<accession>W9H8Q7</accession>
<evidence type="ECO:0000256" key="4">
    <source>
        <dbReference type="ARBA" id="ARBA00023163"/>
    </source>
</evidence>
<proteinExistence type="inferred from homology"/>
<dbReference type="EMBL" id="AVFL01000001">
    <property type="protein sequence ID" value="EWY42444.1"/>
    <property type="molecule type" value="Genomic_DNA"/>
</dbReference>
<keyword evidence="7" id="KW-1185">Reference proteome</keyword>
<protein>
    <submittedName>
        <fullName evidence="6">LysR family transcriptional regulator</fullName>
    </submittedName>
</protein>
<dbReference type="Proteomes" id="UP000019486">
    <property type="component" value="Unassembled WGS sequence"/>
</dbReference>
<dbReference type="InterPro" id="IPR036388">
    <property type="entry name" value="WH-like_DNA-bd_sf"/>
</dbReference>
<dbReference type="Pfam" id="PF00126">
    <property type="entry name" value="HTH_1"/>
    <property type="match status" value="1"/>
</dbReference>
<dbReference type="SUPFAM" id="SSF46785">
    <property type="entry name" value="Winged helix' DNA-binding domain"/>
    <property type="match status" value="1"/>
</dbReference>
<dbReference type="PROSITE" id="PS50931">
    <property type="entry name" value="HTH_LYSR"/>
    <property type="match status" value="1"/>
</dbReference>
<dbReference type="PANTHER" id="PTHR30537">
    <property type="entry name" value="HTH-TYPE TRANSCRIPTIONAL REGULATOR"/>
    <property type="match status" value="1"/>
</dbReference>
<dbReference type="InterPro" id="IPR005119">
    <property type="entry name" value="LysR_subst-bd"/>
</dbReference>
<dbReference type="Pfam" id="PF03466">
    <property type="entry name" value="LysR_substrate"/>
    <property type="match status" value="1"/>
</dbReference>
<evidence type="ECO:0000259" key="5">
    <source>
        <dbReference type="PROSITE" id="PS50931"/>
    </source>
</evidence>
<dbReference type="GO" id="GO:0043565">
    <property type="term" value="F:sequence-specific DNA binding"/>
    <property type="evidence" value="ECO:0007669"/>
    <property type="project" value="TreeGrafter"/>
</dbReference>
<dbReference type="PANTHER" id="PTHR30537:SF5">
    <property type="entry name" value="HTH-TYPE TRANSCRIPTIONAL ACTIVATOR TTDR-RELATED"/>
    <property type="match status" value="1"/>
</dbReference>
<feature type="domain" description="HTH lysR-type" evidence="5">
    <location>
        <begin position="1"/>
        <end position="59"/>
    </location>
</feature>
<keyword evidence="4" id="KW-0804">Transcription</keyword>
<name>W9H8Q7_9PROT</name>
<dbReference type="Gene3D" id="1.10.10.10">
    <property type="entry name" value="Winged helix-like DNA-binding domain superfamily/Winged helix DNA-binding domain"/>
    <property type="match status" value="1"/>
</dbReference>
<comment type="similarity">
    <text evidence="1">Belongs to the LysR transcriptional regulatory family.</text>
</comment>
<keyword evidence="2" id="KW-0805">Transcription regulation</keyword>
<dbReference type="InterPro" id="IPR000847">
    <property type="entry name" value="LysR_HTH_N"/>
</dbReference>
<dbReference type="AlphaFoldDB" id="W9H8Q7"/>
<gene>
    <name evidence="6" type="ORF">N825_00465</name>
</gene>
<evidence type="ECO:0000313" key="7">
    <source>
        <dbReference type="Proteomes" id="UP000019486"/>
    </source>
</evidence>
<dbReference type="SUPFAM" id="SSF53850">
    <property type="entry name" value="Periplasmic binding protein-like II"/>
    <property type="match status" value="1"/>
</dbReference>
<evidence type="ECO:0000256" key="2">
    <source>
        <dbReference type="ARBA" id="ARBA00023015"/>
    </source>
</evidence>
<dbReference type="CDD" id="cd08471">
    <property type="entry name" value="PBP2_CrgA_like_2"/>
    <property type="match status" value="1"/>
</dbReference>
<dbReference type="FunFam" id="1.10.10.10:FF:000001">
    <property type="entry name" value="LysR family transcriptional regulator"/>
    <property type="match status" value="1"/>
</dbReference>
<dbReference type="STRING" id="1385369.N825_00465"/>
<dbReference type="PATRIC" id="fig|1385369.3.peg.94"/>
<organism evidence="6 7">
    <name type="scientific">Skermanella stibiiresistens SB22</name>
    <dbReference type="NCBI Taxonomy" id="1385369"/>
    <lineage>
        <taxon>Bacteria</taxon>
        <taxon>Pseudomonadati</taxon>
        <taxon>Pseudomonadota</taxon>
        <taxon>Alphaproteobacteria</taxon>
        <taxon>Rhodospirillales</taxon>
        <taxon>Azospirillaceae</taxon>
        <taxon>Skermanella</taxon>
    </lineage>
</organism>